<organism evidence="1">
    <name type="scientific">viral metagenome</name>
    <dbReference type="NCBI Taxonomy" id="1070528"/>
    <lineage>
        <taxon>unclassified sequences</taxon>
        <taxon>metagenomes</taxon>
        <taxon>organismal metagenomes</taxon>
    </lineage>
</organism>
<name>A0A6C0BPP4_9ZZZZ</name>
<evidence type="ECO:0000313" key="1">
    <source>
        <dbReference type="EMBL" id="QHS94357.1"/>
    </source>
</evidence>
<protein>
    <submittedName>
        <fullName evidence="1">Uncharacterized protein</fullName>
    </submittedName>
</protein>
<accession>A0A6C0BPP4</accession>
<dbReference type="EMBL" id="MN739220">
    <property type="protein sequence ID" value="QHS94357.1"/>
    <property type="molecule type" value="Genomic_DNA"/>
</dbReference>
<dbReference type="AlphaFoldDB" id="A0A6C0BPP4"/>
<sequence>MNKDQYIVKDVAKQKILKVRCKFEQMYVLDLRCYLRSLGYASVDNSFTREDLYKILKKEPKASHLFVRFPNGMFTRKMGLDAKREYERRINLF</sequence>
<proteinExistence type="predicted"/>
<reference evidence="1" key="1">
    <citation type="journal article" date="2020" name="Nature">
        <title>Giant virus diversity and host interactions through global metagenomics.</title>
        <authorList>
            <person name="Schulz F."/>
            <person name="Roux S."/>
            <person name="Paez-Espino D."/>
            <person name="Jungbluth S."/>
            <person name="Walsh D.A."/>
            <person name="Denef V.J."/>
            <person name="McMahon K.D."/>
            <person name="Konstantinidis K.T."/>
            <person name="Eloe-Fadrosh E.A."/>
            <person name="Kyrpides N.C."/>
            <person name="Woyke T."/>
        </authorList>
    </citation>
    <scope>NUCLEOTIDE SEQUENCE</scope>
    <source>
        <strain evidence="1">GVMAG-M-3300018416-26</strain>
    </source>
</reference>